<keyword evidence="1" id="KW-0732">Signal</keyword>
<dbReference type="InterPro" id="IPR004843">
    <property type="entry name" value="Calcineurin-like_PHP"/>
</dbReference>
<proteinExistence type="predicted"/>
<evidence type="ECO:0000259" key="4">
    <source>
        <dbReference type="Pfam" id="PF16656"/>
    </source>
</evidence>
<dbReference type="Pfam" id="PF00149">
    <property type="entry name" value="Metallophos"/>
    <property type="match status" value="1"/>
</dbReference>
<dbReference type="SUPFAM" id="SSF56300">
    <property type="entry name" value="Metallo-dependent phosphatases"/>
    <property type="match status" value="1"/>
</dbReference>
<feature type="compositionally biased region" description="Pro residues" evidence="2">
    <location>
        <begin position="41"/>
        <end position="55"/>
    </location>
</feature>
<evidence type="ECO:0000259" key="3">
    <source>
        <dbReference type="Pfam" id="PF00149"/>
    </source>
</evidence>
<dbReference type="InterPro" id="IPR029052">
    <property type="entry name" value="Metallo-depent_PP-like"/>
</dbReference>
<keyword evidence="6" id="KW-1185">Reference proteome</keyword>
<dbReference type="InterPro" id="IPR015914">
    <property type="entry name" value="PAPs_N"/>
</dbReference>
<dbReference type="RefSeq" id="WP_183410872.1">
    <property type="nucleotide sequence ID" value="NZ_JACHWY010000002.1"/>
</dbReference>
<dbReference type="AlphaFoldDB" id="A0A7W4Z630"/>
<name>A0A7W4Z630_9GAMM</name>
<dbReference type="PANTHER" id="PTHR45867">
    <property type="entry name" value="PURPLE ACID PHOSPHATASE"/>
    <property type="match status" value="1"/>
</dbReference>
<comment type="caution">
    <text evidence="5">The sequence shown here is derived from an EMBL/GenBank/DDBJ whole genome shotgun (WGS) entry which is preliminary data.</text>
</comment>
<organism evidence="5 6">
    <name type="scientific">Litorivivens lipolytica</name>
    <dbReference type="NCBI Taxonomy" id="1524264"/>
    <lineage>
        <taxon>Bacteria</taxon>
        <taxon>Pseudomonadati</taxon>
        <taxon>Pseudomonadota</taxon>
        <taxon>Gammaproteobacteria</taxon>
        <taxon>Litorivivens</taxon>
    </lineage>
</organism>
<protein>
    <submittedName>
        <fullName evidence="5">3',5'-cyclic AMP phosphodiesterase CpdA</fullName>
    </submittedName>
</protein>
<feature type="region of interest" description="Disordered" evidence="2">
    <location>
        <begin position="24"/>
        <end position="65"/>
    </location>
</feature>
<feature type="domain" description="Calcineurin-like phosphoesterase" evidence="3">
    <location>
        <begin position="178"/>
        <end position="363"/>
    </location>
</feature>
<dbReference type="Proteomes" id="UP000537130">
    <property type="component" value="Unassembled WGS sequence"/>
</dbReference>
<sequence length="498" mass="54463">MSSSEYSRRRFLAASASSLALIACGEDSDSPSPISLTDPGPQEPTNPPVTPPAASHPPRGAHVSFTGHAQTSRSVTWFTDGDQAPISFLEFDSVESGMDEEAIANTPFRHRIESRVEPTTGVEALTHRASAGDLPADKAFRYRIGSDIGGWSPVRVVQPIPGDSWSFIHYGDQGTGPLAKLVTDEVLKTPSDLVLIAGDLSYADGTQTVWDTWFDQQEALLAQRPMLAAPGNHEEKDFGGDAFKNRFTHPGKPFTSIITGDNPGSSFYSFDVNRVHFLVTTAGALINDGTLPEELLNIEADLSLAAVRRAAGEIDFIVVMQHFPIWTDQDGRSPANPALVALEENIIVRYGVDLLLVGHDHIYQRSQPMSFGQVNPLGYLQVMVGTGGASIRLFDADGPQAWSVSEFVGIGFARYEVTPGKIAVEFVGAPPLGMSDKERRESTGEFKVEDRFEVTARDWLACRDCVQVPRTRMELVTLLRDYTRRLGGIRPHYHHHHG</sequence>
<evidence type="ECO:0000256" key="2">
    <source>
        <dbReference type="SAM" id="MobiDB-lite"/>
    </source>
</evidence>
<gene>
    <name evidence="5" type="ORF">FHR99_002375</name>
</gene>
<reference evidence="5 6" key="1">
    <citation type="submission" date="2020-08" db="EMBL/GenBank/DDBJ databases">
        <title>Genomic Encyclopedia of Type Strains, Phase III (KMG-III): the genomes of soil and plant-associated and newly described type strains.</title>
        <authorList>
            <person name="Whitman W."/>
        </authorList>
    </citation>
    <scope>NUCLEOTIDE SEQUENCE [LARGE SCALE GENOMIC DNA]</scope>
    <source>
        <strain evidence="5 6">CECT 8654</strain>
    </source>
</reference>
<dbReference type="Pfam" id="PF16656">
    <property type="entry name" value="Pur_ac_phosph_N"/>
    <property type="match status" value="1"/>
</dbReference>
<dbReference type="GO" id="GO:0046872">
    <property type="term" value="F:metal ion binding"/>
    <property type="evidence" value="ECO:0007669"/>
    <property type="project" value="InterPro"/>
</dbReference>
<evidence type="ECO:0000313" key="6">
    <source>
        <dbReference type="Proteomes" id="UP000537130"/>
    </source>
</evidence>
<dbReference type="EMBL" id="JACHWY010000002">
    <property type="protein sequence ID" value="MBB3048109.1"/>
    <property type="molecule type" value="Genomic_DNA"/>
</dbReference>
<evidence type="ECO:0000313" key="5">
    <source>
        <dbReference type="EMBL" id="MBB3048109.1"/>
    </source>
</evidence>
<accession>A0A7W4Z630</accession>
<dbReference type="SUPFAM" id="SSF49363">
    <property type="entry name" value="Purple acid phosphatase, N-terminal domain"/>
    <property type="match status" value="1"/>
</dbReference>
<feature type="domain" description="Purple acid phosphatase N-terminal" evidence="4">
    <location>
        <begin position="58"/>
        <end position="155"/>
    </location>
</feature>
<dbReference type="PANTHER" id="PTHR45867:SF3">
    <property type="entry name" value="ACID PHOSPHATASE TYPE 7"/>
    <property type="match status" value="1"/>
</dbReference>
<evidence type="ECO:0000256" key="1">
    <source>
        <dbReference type="ARBA" id="ARBA00022729"/>
    </source>
</evidence>
<dbReference type="InterPro" id="IPR008963">
    <property type="entry name" value="Purple_acid_Pase-like_N"/>
</dbReference>
<dbReference type="GO" id="GO:0003993">
    <property type="term" value="F:acid phosphatase activity"/>
    <property type="evidence" value="ECO:0007669"/>
    <property type="project" value="InterPro"/>
</dbReference>
<dbReference type="Gene3D" id="3.60.21.10">
    <property type="match status" value="1"/>
</dbReference>